<evidence type="ECO:0000313" key="4">
    <source>
        <dbReference type="Proteomes" id="UP001219518"/>
    </source>
</evidence>
<dbReference type="SMART" id="SM00320">
    <property type="entry name" value="WD40"/>
    <property type="match status" value="4"/>
</dbReference>
<feature type="compositionally biased region" description="Polar residues" evidence="2">
    <location>
        <begin position="228"/>
        <end position="239"/>
    </location>
</feature>
<feature type="compositionally biased region" description="Polar residues" evidence="2">
    <location>
        <begin position="674"/>
        <end position="687"/>
    </location>
</feature>
<feature type="compositionally biased region" description="Polar residues" evidence="2">
    <location>
        <begin position="331"/>
        <end position="342"/>
    </location>
</feature>
<dbReference type="GO" id="GO:0036064">
    <property type="term" value="C:ciliary basal body"/>
    <property type="evidence" value="ECO:0007669"/>
    <property type="project" value="TreeGrafter"/>
</dbReference>
<dbReference type="Pfam" id="PF00400">
    <property type="entry name" value="WD40"/>
    <property type="match status" value="3"/>
</dbReference>
<feature type="compositionally biased region" description="Basic and acidic residues" evidence="2">
    <location>
        <begin position="241"/>
        <end position="262"/>
    </location>
</feature>
<dbReference type="PROSITE" id="PS50294">
    <property type="entry name" value="WD_REPEATS_REGION"/>
    <property type="match status" value="1"/>
</dbReference>
<evidence type="ECO:0000313" key="3">
    <source>
        <dbReference type="EMBL" id="KAK3916070.1"/>
    </source>
</evidence>
<dbReference type="InterPro" id="IPR052803">
    <property type="entry name" value="Cilium-Associated_Jouberin"/>
</dbReference>
<dbReference type="InterPro" id="IPR001680">
    <property type="entry name" value="WD40_rpt"/>
</dbReference>
<name>A0AAE1LE31_9NEOP</name>
<feature type="region of interest" description="Disordered" evidence="2">
    <location>
        <begin position="319"/>
        <end position="426"/>
    </location>
</feature>
<feature type="region of interest" description="Disordered" evidence="2">
    <location>
        <begin position="659"/>
        <end position="687"/>
    </location>
</feature>
<dbReference type="Gene3D" id="2.130.10.10">
    <property type="entry name" value="YVTN repeat-like/Quinoprotein amine dehydrogenase"/>
    <property type="match status" value="1"/>
</dbReference>
<evidence type="ECO:0000256" key="1">
    <source>
        <dbReference type="PROSITE-ProRule" id="PRU00221"/>
    </source>
</evidence>
<gene>
    <name evidence="3" type="ORF">KUF71_025328</name>
</gene>
<dbReference type="InterPro" id="IPR036322">
    <property type="entry name" value="WD40_repeat_dom_sf"/>
</dbReference>
<dbReference type="EMBL" id="JAHWGI010000485">
    <property type="protein sequence ID" value="KAK3916070.1"/>
    <property type="molecule type" value="Genomic_DNA"/>
</dbReference>
<feature type="compositionally biased region" description="Basic and acidic residues" evidence="2">
    <location>
        <begin position="349"/>
        <end position="360"/>
    </location>
</feature>
<feature type="non-terminal residue" evidence="3">
    <location>
        <position position="1"/>
    </location>
</feature>
<organism evidence="3 4">
    <name type="scientific">Frankliniella fusca</name>
    <dbReference type="NCBI Taxonomy" id="407009"/>
    <lineage>
        <taxon>Eukaryota</taxon>
        <taxon>Metazoa</taxon>
        <taxon>Ecdysozoa</taxon>
        <taxon>Arthropoda</taxon>
        <taxon>Hexapoda</taxon>
        <taxon>Insecta</taxon>
        <taxon>Pterygota</taxon>
        <taxon>Neoptera</taxon>
        <taxon>Paraneoptera</taxon>
        <taxon>Thysanoptera</taxon>
        <taxon>Terebrantia</taxon>
        <taxon>Thripoidea</taxon>
        <taxon>Thripidae</taxon>
        <taxon>Frankliniella</taxon>
    </lineage>
</organism>
<evidence type="ECO:0000256" key="2">
    <source>
        <dbReference type="SAM" id="MobiDB-lite"/>
    </source>
</evidence>
<dbReference type="Proteomes" id="UP001219518">
    <property type="component" value="Unassembled WGS sequence"/>
</dbReference>
<dbReference type="PANTHER" id="PTHR44499">
    <property type="entry name" value="JOUBERIN"/>
    <property type="match status" value="1"/>
</dbReference>
<reference evidence="3" key="1">
    <citation type="submission" date="2021-07" db="EMBL/GenBank/DDBJ databases">
        <authorList>
            <person name="Catto M.A."/>
            <person name="Jacobson A."/>
            <person name="Kennedy G."/>
            <person name="Labadie P."/>
            <person name="Hunt B.G."/>
            <person name="Srinivasan R."/>
        </authorList>
    </citation>
    <scope>NUCLEOTIDE SEQUENCE</scope>
    <source>
        <strain evidence="3">PL_HMW_Pooled</strain>
        <tissue evidence="3">Head</tissue>
    </source>
</reference>
<feature type="region of interest" description="Disordered" evidence="2">
    <location>
        <begin position="1235"/>
        <end position="1258"/>
    </location>
</feature>
<keyword evidence="1" id="KW-0853">WD repeat</keyword>
<dbReference type="PROSITE" id="PS50082">
    <property type="entry name" value="WD_REPEATS_2"/>
    <property type="match status" value="2"/>
</dbReference>
<feature type="compositionally biased region" description="Polar residues" evidence="2">
    <location>
        <begin position="1148"/>
        <end position="1167"/>
    </location>
</feature>
<feature type="compositionally biased region" description="Polar residues" evidence="2">
    <location>
        <begin position="182"/>
        <end position="193"/>
    </location>
</feature>
<feature type="region of interest" description="Disordered" evidence="2">
    <location>
        <begin position="127"/>
        <end position="272"/>
    </location>
</feature>
<keyword evidence="4" id="KW-1185">Reference proteome</keyword>
<dbReference type="PANTHER" id="PTHR44499:SF1">
    <property type="entry name" value="JOUBERIN"/>
    <property type="match status" value="1"/>
</dbReference>
<feature type="compositionally biased region" description="Basic residues" evidence="2">
    <location>
        <begin position="371"/>
        <end position="380"/>
    </location>
</feature>
<dbReference type="SUPFAM" id="SSF50978">
    <property type="entry name" value="WD40 repeat-like"/>
    <property type="match status" value="1"/>
</dbReference>
<proteinExistence type="predicted"/>
<reference evidence="3" key="2">
    <citation type="journal article" date="2023" name="BMC Genomics">
        <title>Pest status, molecular evolution, and epigenetic factors derived from the genome assembly of Frankliniella fusca, a thysanopteran phytovirus vector.</title>
        <authorList>
            <person name="Catto M.A."/>
            <person name="Labadie P.E."/>
            <person name="Jacobson A.L."/>
            <person name="Kennedy G.G."/>
            <person name="Srinivasan R."/>
            <person name="Hunt B.G."/>
        </authorList>
    </citation>
    <scope>NUCLEOTIDE SEQUENCE</scope>
    <source>
        <strain evidence="3">PL_HMW_Pooled</strain>
    </source>
</reference>
<protein>
    <submittedName>
        <fullName evidence="3">Jouberin</fullName>
    </submittedName>
</protein>
<accession>A0AAE1LE31</accession>
<comment type="caution">
    <text evidence="3">The sequence shown here is derived from an EMBL/GenBank/DDBJ whole genome shotgun (WGS) entry which is preliminary data.</text>
</comment>
<dbReference type="GO" id="GO:0044458">
    <property type="term" value="P:motile cilium assembly"/>
    <property type="evidence" value="ECO:0007669"/>
    <property type="project" value="TreeGrafter"/>
</dbReference>
<feature type="repeat" description="WD" evidence="1">
    <location>
        <begin position="851"/>
        <end position="891"/>
    </location>
</feature>
<feature type="compositionally biased region" description="Basic residues" evidence="2">
    <location>
        <begin position="409"/>
        <end position="423"/>
    </location>
</feature>
<dbReference type="InterPro" id="IPR015943">
    <property type="entry name" value="WD40/YVTN_repeat-like_dom_sf"/>
</dbReference>
<feature type="compositionally biased region" description="Basic residues" evidence="2">
    <location>
        <begin position="149"/>
        <end position="159"/>
    </location>
</feature>
<feature type="region of interest" description="Disordered" evidence="2">
    <location>
        <begin position="1139"/>
        <end position="1181"/>
    </location>
</feature>
<feature type="repeat" description="WD" evidence="1">
    <location>
        <begin position="761"/>
        <end position="802"/>
    </location>
</feature>
<sequence>PTSCKAFSSTLLRSSISEYEYEFEFSYYIQTTCPYSHRRCHGNNVKRCSFLLVYLFICHGRKTKATVDNWQGSREFLQSKSKDSVAMNRKRSKDDEIPLTVTKSSILQETKERFDTLLKAALSQEDGIQKKSGKVGRKSLKGDFLKDVKPHKRRSKKKLSTSTQKLVTEDDHSTSSELDWPDNQNENSVNTSLEEVKDFTPISSSDEHNIPENSEDGNPPKTKVLIHSHSSLTERANSTPKKRDTFSITPSRDESRESRETTSSRVSSPDSVMTAIEAASPSKTIQLTLSGTSSPRGNNVEEYELKPLKGLSASYEEIDETSLDKTDDRFNQNSARGMNNAASYEEILEDPKSHQEKVESESNLGLSDRHTRSKKLKKNKPQLPPHKPRRREDGSTDTSSNDLIPTDSRHKKRRVAHTQKRSKSIVNDSENSQAVVQYTYEKIIGITIHRCDTLKIDSLIQHPMVRVHILDTKTGEYLKKSQSGRNVSYYQEGPRIDYIQPLTCQPCTFKDPRSLTPIWEETLLFNEDIKHILQPQASILILFEVLDCVSVDVAISKYEKLGTESGWHRIAWAFLKPRGANDILNIDKKLRLQLYKPRSEKTIRNNQNACDKCDVYRWWSKGGWIHYPSTLHITVHSLPLPSDVTPALRSYFALQPEQISESTNVSDDDEDAENTGTSRRIASSHRNSSRSLKDEVVWSRLPLQSCKIPNEKFLDLPSGLNGSFSIKYSHHGLYLAVTGTIHNIHSIHVYRVLDGTEVVRFQGHPGLIYSLDWSLNDQLLLSASADCTACVWSVKSKKISPMQMLPHPSFVYCAVFLSTKPLSLATGCCDQIIRIWRENSELSTFELKQEINGHEGYVSTLCVNSNGNLFSGDSNGQIRIWQYNTEGILSEIRVLTVRELKGVILNHLILHPGGKRMLVLARDSLLRMIDIGTGVAIQWFKGALNHRIHSKACITPCGGLVFSPSEDGSFYVWNADTGQLMTSYSAIFQATHHAISLRNSGHKPESSTFILSGAVDYHPFDHIAAFSVYGIHAPVAICKYNRESSGKDVGLQGQQEVDRHVPIDTFAKSAQIVAKVKRTQTKLTEASKKDLIPSGGASIFESNPECEDEGLKKNQHLSYIIKQLDYVLHLGRLSKQEQLDKLARKQSDPSSPGTSIDSLRAGSSPTAPITHVEKYSKHKSKADTEIAYSVPHSNVTERVQDNSPINVSLVGEMPSMQNSRKANFSSTVELHYVEEKQPPRPMPRQRKLKSLRQNGKQLPAADLSTTDTSILSSESEDTKTVTTTVPAQLFNVNEVKDAPNLNSKLETNNRVRVEHYNPAFSSFDSDSETRVGKVNDFMV</sequence>